<protein>
    <submittedName>
        <fullName evidence="3">PspA/IM30 family protein</fullName>
    </submittedName>
</protein>
<sequence>MGIFRRIRDISVATLNDRLEKAEDPVKLIDQFLWSTRDDIIEAERLQQQYLTHTNQLKAQWLQAEQQIEQKEKQAMIALKAGEEMIARSLLTEKTMFVETANNYRELYEQSNASLLELEAQLKELRTEYQMVYDKRSYYVARMESIRLQQRLNQRMSFNNGQQPGEVMRKMETRIQDMEYETQSLRQLRKENGVYGESIKTNRRSAEVDLELQQLKDKLNKEGWSL</sequence>
<dbReference type="InterPro" id="IPR007157">
    <property type="entry name" value="PspA_VIPP1"/>
</dbReference>
<proteinExistence type="inferred from homology"/>
<keyword evidence="4" id="KW-1185">Reference proteome</keyword>
<organism evidence="3 4">
    <name type="scientific">Paenibacillus septentrionalis</name>
    <dbReference type="NCBI Taxonomy" id="429342"/>
    <lineage>
        <taxon>Bacteria</taxon>
        <taxon>Bacillati</taxon>
        <taxon>Bacillota</taxon>
        <taxon>Bacilli</taxon>
        <taxon>Bacillales</taxon>
        <taxon>Paenibacillaceae</taxon>
        <taxon>Paenibacillus</taxon>
    </lineage>
</organism>
<feature type="coiled-coil region" evidence="2">
    <location>
        <begin position="101"/>
        <end position="135"/>
    </location>
</feature>
<comment type="similarity">
    <text evidence="1">Belongs to the PspA/Vipp/IM30 family.</text>
</comment>
<evidence type="ECO:0000313" key="4">
    <source>
        <dbReference type="Proteomes" id="UP001596233"/>
    </source>
</evidence>
<evidence type="ECO:0000256" key="1">
    <source>
        <dbReference type="ARBA" id="ARBA00043985"/>
    </source>
</evidence>
<name>A0ABW1V337_9BACL</name>
<dbReference type="Pfam" id="PF04012">
    <property type="entry name" value="PspA_IM30"/>
    <property type="match status" value="1"/>
</dbReference>
<dbReference type="RefSeq" id="WP_379231460.1">
    <property type="nucleotide sequence ID" value="NZ_JBHSTE010000001.1"/>
</dbReference>
<keyword evidence="2" id="KW-0175">Coiled coil</keyword>
<dbReference type="PANTHER" id="PTHR31088">
    <property type="entry name" value="MEMBRANE-ASSOCIATED PROTEIN VIPP1, CHLOROPLASTIC"/>
    <property type="match status" value="1"/>
</dbReference>
<reference evidence="4" key="1">
    <citation type="journal article" date="2019" name="Int. J. Syst. Evol. Microbiol.">
        <title>The Global Catalogue of Microorganisms (GCM) 10K type strain sequencing project: providing services to taxonomists for standard genome sequencing and annotation.</title>
        <authorList>
            <consortium name="The Broad Institute Genomics Platform"/>
            <consortium name="The Broad Institute Genome Sequencing Center for Infectious Disease"/>
            <person name="Wu L."/>
            <person name="Ma J."/>
        </authorList>
    </citation>
    <scope>NUCLEOTIDE SEQUENCE [LARGE SCALE GENOMIC DNA]</scope>
    <source>
        <strain evidence="4">PCU 280</strain>
    </source>
</reference>
<comment type="caution">
    <text evidence="3">The sequence shown here is derived from an EMBL/GenBank/DDBJ whole genome shotgun (WGS) entry which is preliminary data.</text>
</comment>
<dbReference type="EMBL" id="JBHSTE010000001">
    <property type="protein sequence ID" value="MFC6331824.1"/>
    <property type="molecule type" value="Genomic_DNA"/>
</dbReference>
<evidence type="ECO:0000313" key="3">
    <source>
        <dbReference type="EMBL" id="MFC6331824.1"/>
    </source>
</evidence>
<gene>
    <name evidence="3" type="ORF">ACFP56_04250</name>
</gene>
<accession>A0ABW1V337</accession>
<dbReference type="PANTHER" id="PTHR31088:SF6">
    <property type="entry name" value="PHAGE SHOCK PROTEIN A"/>
    <property type="match status" value="1"/>
</dbReference>
<evidence type="ECO:0000256" key="2">
    <source>
        <dbReference type="SAM" id="Coils"/>
    </source>
</evidence>
<dbReference type="Proteomes" id="UP001596233">
    <property type="component" value="Unassembled WGS sequence"/>
</dbReference>